<keyword evidence="3 5" id="KW-1133">Transmembrane helix</keyword>
<evidence type="ECO:0000256" key="2">
    <source>
        <dbReference type="ARBA" id="ARBA00022692"/>
    </source>
</evidence>
<accession>A0ABV3C403</accession>
<feature type="transmembrane region" description="Helical" evidence="5">
    <location>
        <begin position="113"/>
        <end position="132"/>
    </location>
</feature>
<evidence type="ECO:0000256" key="4">
    <source>
        <dbReference type="ARBA" id="ARBA00023136"/>
    </source>
</evidence>
<evidence type="ECO:0000313" key="8">
    <source>
        <dbReference type="Proteomes" id="UP001551329"/>
    </source>
</evidence>
<feature type="domain" description="Cation/H+ exchanger transmembrane" evidence="6">
    <location>
        <begin position="25"/>
        <end position="164"/>
    </location>
</feature>
<sequence length="184" mass="18705">MPYSGTTLILIMAIAVLALFRGGTLGRAVRSWLAALALGLGTGVLLGGGCAKGVFIGVAPTGTALGTVLPVLRDAGVLHGRFGPVVMAFGAVGEFGPIIAMALLLGGRAPAESAVPLGVLAALTAAAVFWALRPRPPRFSRIIAKALHGSGQFAVRFVFLVLALKLRVGEEGRPAGAVRGSETW</sequence>
<evidence type="ECO:0000256" key="3">
    <source>
        <dbReference type="ARBA" id="ARBA00022989"/>
    </source>
</evidence>
<dbReference type="InterPro" id="IPR006153">
    <property type="entry name" value="Cation/H_exchanger_TM"/>
</dbReference>
<feature type="transmembrane region" description="Helical" evidence="5">
    <location>
        <begin position="6"/>
        <end position="24"/>
    </location>
</feature>
<organism evidence="7 8">
    <name type="scientific">Streptomyces narbonensis</name>
    <dbReference type="NCBI Taxonomy" id="67333"/>
    <lineage>
        <taxon>Bacteria</taxon>
        <taxon>Bacillati</taxon>
        <taxon>Actinomycetota</taxon>
        <taxon>Actinomycetes</taxon>
        <taxon>Kitasatosporales</taxon>
        <taxon>Streptomycetaceae</taxon>
        <taxon>Streptomyces</taxon>
    </lineage>
</organism>
<keyword evidence="2 5" id="KW-0812">Transmembrane</keyword>
<name>A0ABV3C403_9ACTN</name>
<keyword evidence="4 5" id="KW-0472">Membrane</keyword>
<reference evidence="7 8" key="1">
    <citation type="submission" date="2024-06" db="EMBL/GenBank/DDBJ databases">
        <title>The Natural Products Discovery Center: Release of the First 8490 Sequenced Strains for Exploring Actinobacteria Biosynthetic Diversity.</title>
        <authorList>
            <person name="Kalkreuter E."/>
            <person name="Kautsar S.A."/>
            <person name="Yang D."/>
            <person name="Bader C.D."/>
            <person name="Teijaro C.N."/>
            <person name="Fluegel L."/>
            <person name="Davis C.M."/>
            <person name="Simpson J.R."/>
            <person name="Lauterbach L."/>
            <person name="Steele A.D."/>
            <person name="Gui C."/>
            <person name="Meng S."/>
            <person name="Li G."/>
            <person name="Viehrig K."/>
            <person name="Ye F."/>
            <person name="Su P."/>
            <person name="Kiefer A.F."/>
            <person name="Nichols A."/>
            <person name="Cepeda A.J."/>
            <person name="Yan W."/>
            <person name="Fan B."/>
            <person name="Jiang Y."/>
            <person name="Adhikari A."/>
            <person name="Zheng C.-J."/>
            <person name="Schuster L."/>
            <person name="Cowan T.M."/>
            <person name="Smanski M.J."/>
            <person name="Chevrette M.G."/>
            <person name="De Carvalho L.P.S."/>
            <person name="Shen B."/>
        </authorList>
    </citation>
    <scope>NUCLEOTIDE SEQUENCE [LARGE SCALE GENOMIC DNA]</scope>
    <source>
        <strain evidence="7 8">NPDC045974</strain>
    </source>
</reference>
<dbReference type="InterPro" id="IPR038770">
    <property type="entry name" value="Na+/solute_symporter_sf"/>
</dbReference>
<comment type="subcellular location">
    <subcellularLocation>
        <location evidence="1">Membrane</location>
        <topology evidence="1">Multi-pass membrane protein</topology>
    </subcellularLocation>
</comment>
<dbReference type="EMBL" id="JBEZAE010000002">
    <property type="protein sequence ID" value="MEU7069508.1"/>
    <property type="molecule type" value="Genomic_DNA"/>
</dbReference>
<proteinExistence type="predicted"/>
<dbReference type="Proteomes" id="UP001551329">
    <property type="component" value="Unassembled WGS sequence"/>
</dbReference>
<gene>
    <name evidence="7" type="ORF">AB0A88_05045</name>
</gene>
<keyword evidence="8" id="KW-1185">Reference proteome</keyword>
<evidence type="ECO:0000313" key="7">
    <source>
        <dbReference type="EMBL" id="MEU7069508.1"/>
    </source>
</evidence>
<dbReference type="Gene3D" id="1.20.1530.20">
    <property type="match status" value="1"/>
</dbReference>
<comment type="caution">
    <text evidence="7">The sequence shown here is derived from an EMBL/GenBank/DDBJ whole genome shotgun (WGS) entry which is preliminary data.</text>
</comment>
<feature type="transmembrane region" description="Helical" evidence="5">
    <location>
        <begin position="31"/>
        <end position="48"/>
    </location>
</feature>
<feature type="transmembrane region" description="Helical" evidence="5">
    <location>
        <begin position="84"/>
        <end position="107"/>
    </location>
</feature>
<evidence type="ECO:0000259" key="6">
    <source>
        <dbReference type="Pfam" id="PF00999"/>
    </source>
</evidence>
<evidence type="ECO:0000256" key="5">
    <source>
        <dbReference type="SAM" id="Phobius"/>
    </source>
</evidence>
<dbReference type="Pfam" id="PF00999">
    <property type="entry name" value="Na_H_Exchanger"/>
    <property type="match status" value="1"/>
</dbReference>
<evidence type="ECO:0000256" key="1">
    <source>
        <dbReference type="ARBA" id="ARBA00004141"/>
    </source>
</evidence>
<protein>
    <submittedName>
        <fullName evidence="7">Cation:proton antiporter</fullName>
    </submittedName>
</protein>